<dbReference type="Pfam" id="PF13894">
    <property type="entry name" value="zf-C2H2_4"/>
    <property type="match status" value="2"/>
</dbReference>
<keyword evidence="7" id="KW-0804">Transcription</keyword>
<dbReference type="Proteomes" id="UP000271098">
    <property type="component" value="Unassembled WGS sequence"/>
</dbReference>
<evidence type="ECO:0000256" key="1">
    <source>
        <dbReference type="ARBA" id="ARBA00004123"/>
    </source>
</evidence>
<keyword evidence="6" id="KW-0805">Transcription regulation</keyword>
<reference evidence="11 12" key="2">
    <citation type="submission" date="2018-11" db="EMBL/GenBank/DDBJ databases">
        <authorList>
            <consortium name="Pathogen Informatics"/>
        </authorList>
    </citation>
    <scope>NUCLEOTIDE SEQUENCE [LARGE SCALE GENOMIC DNA]</scope>
</reference>
<evidence type="ECO:0000313" key="12">
    <source>
        <dbReference type="Proteomes" id="UP000271098"/>
    </source>
</evidence>
<accession>A0A183EV95</accession>
<evidence type="ECO:0000256" key="9">
    <source>
        <dbReference type="PROSITE-ProRule" id="PRU00042"/>
    </source>
</evidence>
<evidence type="ECO:0000256" key="2">
    <source>
        <dbReference type="ARBA" id="ARBA00022723"/>
    </source>
</evidence>
<feature type="domain" description="C2H2-type" evidence="10">
    <location>
        <begin position="42"/>
        <end position="69"/>
    </location>
</feature>
<dbReference type="Gene3D" id="3.30.160.60">
    <property type="entry name" value="Classic Zinc Finger"/>
    <property type="match status" value="2"/>
</dbReference>
<dbReference type="OrthoDB" id="10068874at2759"/>
<keyword evidence="12" id="KW-1185">Reference proteome</keyword>
<dbReference type="PANTHER" id="PTHR23235:SF120">
    <property type="entry name" value="KRUPPEL-LIKE FACTOR 15"/>
    <property type="match status" value="1"/>
</dbReference>
<dbReference type="EMBL" id="UYRT01102884">
    <property type="protein sequence ID" value="VDN43467.1"/>
    <property type="molecule type" value="Genomic_DNA"/>
</dbReference>
<organism evidence="13">
    <name type="scientific">Gongylonema pulchrum</name>
    <dbReference type="NCBI Taxonomy" id="637853"/>
    <lineage>
        <taxon>Eukaryota</taxon>
        <taxon>Metazoa</taxon>
        <taxon>Ecdysozoa</taxon>
        <taxon>Nematoda</taxon>
        <taxon>Chromadorea</taxon>
        <taxon>Rhabditida</taxon>
        <taxon>Spirurina</taxon>
        <taxon>Spiruromorpha</taxon>
        <taxon>Spiruroidea</taxon>
        <taxon>Gongylonematidae</taxon>
        <taxon>Gongylonema</taxon>
    </lineage>
</organism>
<evidence type="ECO:0000256" key="4">
    <source>
        <dbReference type="ARBA" id="ARBA00022771"/>
    </source>
</evidence>
<dbReference type="GO" id="GO:0045893">
    <property type="term" value="P:positive regulation of DNA-templated transcription"/>
    <property type="evidence" value="ECO:0007669"/>
    <property type="project" value="UniProtKB-ARBA"/>
</dbReference>
<dbReference type="GO" id="GO:0008270">
    <property type="term" value="F:zinc ion binding"/>
    <property type="evidence" value="ECO:0007669"/>
    <property type="project" value="UniProtKB-KW"/>
</dbReference>
<keyword evidence="4 9" id="KW-0863">Zinc-finger</keyword>
<gene>
    <name evidence="11" type="ORF">GPUH_LOCUS24886</name>
</gene>
<keyword evidence="3" id="KW-0677">Repeat</keyword>
<reference evidence="13" key="1">
    <citation type="submission" date="2016-06" db="UniProtKB">
        <authorList>
            <consortium name="WormBaseParasite"/>
        </authorList>
    </citation>
    <scope>IDENTIFICATION</scope>
</reference>
<dbReference type="GO" id="GO:0000978">
    <property type="term" value="F:RNA polymerase II cis-regulatory region sequence-specific DNA binding"/>
    <property type="evidence" value="ECO:0007669"/>
    <property type="project" value="TreeGrafter"/>
</dbReference>
<dbReference type="WBParaSite" id="GPUH_0002491601-mRNA-1">
    <property type="protein sequence ID" value="GPUH_0002491601-mRNA-1"/>
    <property type="gene ID" value="GPUH_0002491601"/>
</dbReference>
<evidence type="ECO:0000313" key="13">
    <source>
        <dbReference type="WBParaSite" id="GPUH_0002491601-mRNA-1"/>
    </source>
</evidence>
<keyword evidence="5" id="KW-0862">Zinc</keyword>
<dbReference type="InterPro" id="IPR013087">
    <property type="entry name" value="Znf_C2H2_type"/>
</dbReference>
<dbReference type="SMART" id="SM00355">
    <property type="entry name" value="ZnF_C2H2"/>
    <property type="match status" value="2"/>
</dbReference>
<evidence type="ECO:0000259" key="10">
    <source>
        <dbReference type="PROSITE" id="PS50157"/>
    </source>
</evidence>
<name>A0A183EV95_9BILA</name>
<dbReference type="PANTHER" id="PTHR23235">
    <property type="entry name" value="KRUEPPEL-LIKE TRANSCRIPTION FACTOR"/>
    <property type="match status" value="1"/>
</dbReference>
<evidence type="ECO:0000256" key="3">
    <source>
        <dbReference type="ARBA" id="ARBA00022737"/>
    </source>
</evidence>
<protein>
    <submittedName>
        <fullName evidence="13">C2H2-type domain-containing protein</fullName>
    </submittedName>
</protein>
<comment type="subcellular location">
    <subcellularLocation>
        <location evidence="1">Nucleus</location>
    </subcellularLocation>
</comment>
<keyword evidence="2" id="KW-0479">Metal-binding</keyword>
<sequence>MNTHMQVHSGERPFTCGVCSRGFTEAGSCRRHMKQHTGERPHTCEFCNKIFFRVDALKRHKKTHNRQVAM</sequence>
<keyword evidence="8" id="KW-0539">Nucleus</keyword>
<feature type="domain" description="C2H2-type" evidence="10">
    <location>
        <begin position="14"/>
        <end position="41"/>
    </location>
</feature>
<evidence type="ECO:0000313" key="11">
    <source>
        <dbReference type="EMBL" id="VDN43467.1"/>
    </source>
</evidence>
<dbReference type="FunFam" id="3.30.160.60:FF:001289">
    <property type="entry name" value="Zinc finger protein 574"/>
    <property type="match status" value="1"/>
</dbReference>
<dbReference type="GO" id="GO:0005694">
    <property type="term" value="C:chromosome"/>
    <property type="evidence" value="ECO:0007669"/>
    <property type="project" value="UniProtKB-ARBA"/>
</dbReference>
<dbReference type="GO" id="GO:0000981">
    <property type="term" value="F:DNA-binding transcription factor activity, RNA polymerase II-specific"/>
    <property type="evidence" value="ECO:0007669"/>
    <property type="project" value="TreeGrafter"/>
</dbReference>
<evidence type="ECO:0000256" key="8">
    <source>
        <dbReference type="ARBA" id="ARBA00023242"/>
    </source>
</evidence>
<dbReference type="PROSITE" id="PS50157">
    <property type="entry name" value="ZINC_FINGER_C2H2_2"/>
    <property type="match status" value="2"/>
</dbReference>
<dbReference type="InterPro" id="IPR036236">
    <property type="entry name" value="Znf_C2H2_sf"/>
</dbReference>
<dbReference type="SUPFAM" id="SSF57667">
    <property type="entry name" value="beta-beta-alpha zinc fingers"/>
    <property type="match status" value="1"/>
</dbReference>
<evidence type="ECO:0000256" key="6">
    <source>
        <dbReference type="ARBA" id="ARBA00023015"/>
    </source>
</evidence>
<dbReference type="GO" id="GO:0005634">
    <property type="term" value="C:nucleus"/>
    <property type="evidence" value="ECO:0007669"/>
    <property type="project" value="UniProtKB-SubCell"/>
</dbReference>
<evidence type="ECO:0000256" key="5">
    <source>
        <dbReference type="ARBA" id="ARBA00022833"/>
    </source>
</evidence>
<evidence type="ECO:0000256" key="7">
    <source>
        <dbReference type="ARBA" id="ARBA00023163"/>
    </source>
</evidence>
<proteinExistence type="predicted"/>
<dbReference type="FunFam" id="3.30.160.60:FF:001732">
    <property type="entry name" value="Zgc:162936"/>
    <property type="match status" value="1"/>
</dbReference>
<dbReference type="PROSITE" id="PS00028">
    <property type="entry name" value="ZINC_FINGER_C2H2_1"/>
    <property type="match status" value="2"/>
</dbReference>
<dbReference type="AlphaFoldDB" id="A0A183EV95"/>